<dbReference type="InterPro" id="IPR053221">
    <property type="entry name" value="Burnettramic_acid_biosynth"/>
</dbReference>
<evidence type="ECO:0000313" key="2">
    <source>
        <dbReference type="EMBL" id="KAF2128139.1"/>
    </source>
</evidence>
<feature type="compositionally biased region" description="Polar residues" evidence="1">
    <location>
        <begin position="369"/>
        <end position="379"/>
    </location>
</feature>
<name>A0A6A6A8F1_9PLEO</name>
<feature type="non-terminal residue" evidence="2">
    <location>
        <position position="413"/>
    </location>
</feature>
<evidence type="ECO:0000256" key="1">
    <source>
        <dbReference type="SAM" id="MobiDB-lite"/>
    </source>
</evidence>
<keyword evidence="3" id="KW-1185">Reference proteome</keyword>
<protein>
    <submittedName>
        <fullName evidence="2">Uncharacterized protein</fullName>
    </submittedName>
</protein>
<dbReference type="Proteomes" id="UP000799771">
    <property type="component" value="Unassembled WGS sequence"/>
</dbReference>
<dbReference type="AlphaFoldDB" id="A0A6A6A8F1"/>
<feature type="region of interest" description="Disordered" evidence="1">
    <location>
        <begin position="1"/>
        <end position="60"/>
    </location>
</feature>
<dbReference type="GeneID" id="54404386"/>
<dbReference type="PANTHER" id="PTHR38887">
    <property type="entry name" value="CHROMOSOME 21, WHOLE GENOME SHOTGUN SEQUENCE"/>
    <property type="match status" value="1"/>
</dbReference>
<feature type="region of interest" description="Disordered" evidence="1">
    <location>
        <begin position="363"/>
        <end position="413"/>
    </location>
</feature>
<dbReference type="PANTHER" id="PTHR38887:SF1">
    <property type="entry name" value="RAS MODIFICATION PROTEIN ERF4"/>
    <property type="match status" value="1"/>
</dbReference>
<accession>A0A6A6A8F1</accession>
<proteinExistence type="predicted"/>
<sequence length="413" mass="44895">MAGQRSGTNDPPPAFTPPAYASVVDSDDETDTTYPTPTHSPGGPQYEDLPPSYGEAQQQARDNVRDGIPALDPNQIEAHRLTLNEGPNEPEIWEYRIRGEELDTANEHEQAPAYERHVSGSGVNVPVQHVSSSENIPVGRVGNQRTASAPISDPTLALLNQALQFASHKPDSDVQHAPRWTRCIAIPQETVPKHKGKMISSSYDTANKSAQFVRAYAKPLHIRSIRPAEFVEFLDGLSMMCEASGASDGDLLPGSSGMNTNQSIVDDYIKRANDTFFAPRGLKASLRSFSTLITTLSIPVEKGQRDGAITSVLDEASTGIKRAWSLYPWIEALDVNVPALSTHTLMLRDMAERWRESQGHALEEPLHTVESSAGESTQTSPRSNRGRSRGPRGLGGRGAHRGPSEHSFHSPSG</sequence>
<gene>
    <name evidence="2" type="ORF">P153DRAFT_294384</name>
</gene>
<organism evidence="2 3">
    <name type="scientific">Dothidotthia symphoricarpi CBS 119687</name>
    <dbReference type="NCBI Taxonomy" id="1392245"/>
    <lineage>
        <taxon>Eukaryota</taxon>
        <taxon>Fungi</taxon>
        <taxon>Dikarya</taxon>
        <taxon>Ascomycota</taxon>
        <taxon>Pezizomycotina</taxon>
        <taxon>Dothideomycetes</taxon>
        <taxon>Pleosporomycetidae</taxon>
        <taxon>Pleosporales</taxon>
        <taxon>Dothidotthiaceae</taxon>
        <taxon>Dothidotthia</taxon>
    </lineage>
</organism>
<dbReference type="RefSeq" id="XP_033522528.1">
    <property type="nucleotide sequence ID" value="XM_033663954.1"/>
</dbReference>
<feature type="compositionally biased region" description="Basic and acidic residues" evidence="1">
    <location>
        <begin position="402"/>
        <end position="413"/>
    </location>
</feature>
<reference evidence="2" key="1">
    <citation type="journal article" date="2020" name="Stud. Mycol.">
        <title>101 Dothideomycetes genomes: a test case for predicting lifestyles and emergence of pathogens.</title>
        <authorList>
            <person name="Haridas S."/>
            <person name="Albert R."/>
            <person name="Binder M."/>
            <person name="Bloem J."/>
            <person name="Labutti K."/>
            <person name="Salamov A."/>
            <person name="Andreopoulos B."/>
            <person name="Baker S."/>
            <person name="Barry K."/>
            <person name="Bills G."/>
            <person name="Bluhm B."/>
            <person name="Cannon C."/>
            <person name="Castanera R."/>
            <person name="Culley D."/>
            <person name="Daum C."/>
            <person name="Ezra D."/>
            <person name="Gonzalez J."/>
            <person name="Henrissat B."/>
            <person name="Kuo A."/>
            <person name="Liang C."/>
            <person name="Lipzen A."/>
            <person name="Lutzoni F."/>
            <person name="Magnuson J."/>
            <person name="Mondo S."/>
            <person name="Nolan M."/>
            <person name="Ohm R."/>
            <person name="Pangilinan J."/>
            <person name="Park H.-J."/>
            <person name="Ramirez L."/>
            <person name="Alfaro M."/>
            <person name="Sun H."/>
            <person name="Tritt A."/>
            <person name="Yoshinaga Y."/>
            <person name="Zwiers L.-H."/>
            <person name="Turgeon B."/>
            <person name="Goodwin S."/>
            <person name="Spatafora J."/>
            <person name="Crous P."/>
            <person name="Grigoriev I."/>
        </authorList>
    </citation>
    <scope>NUCLEOTIDE SEQUENCE</scope>
    <source>
        <strain evidence="2">CBS 119687</strain>
    </source>
</reference>
<dbReference type="OrthoDB" id="3068835at2759"/>
<evidence type="ECO:0000313" key="3">
    <source>
        <dbReference type="Proteomes" id="UP000799771"/>
    </source>
</evidence>
<dbReference type="EMBL" id="ML977509">
    <property type="protein sequence ID" value="KAF2128139.1"/>
    <property type="molecule type" value="Genomic_DNA"/>
</dbReference>